<evidence type="ECO:0000256" key="9">
    <source>
        <dbReference type="ARBA" id="ARBA00022801"/>
    </source>
</evidence>
<dbReference type="InterPro" id="IPR011334">
    <property type="entry name" value="UDP-acyl_GlcNac_deAcase_C"/>
</dbReference>
<reference evidence="20 21" key="1">
    <citation type="submission" date="2016-10" db="EMBL/GenBank/DDBJ databases">
        <authorList>
            <person name="de Groot N.N."/>
        </authorList>
    </citation>
    <scope>NUCLEOTIDE SEQUENCE [LARGE SCALE GENOMIC DNA]</scope>
    <source>
        <strain evidence="20 21">D31d</strain>
    </source>
</reference>
<evidence type="ECO:0000256" key="14">
    <source>
        <dbReference type="ARBA" id="ARBA00024535"/>
    </source>
</evidence>
<keyword evidence="11 18" id="KW-0443">Lipid metabolism</keyword>
<comment type="similarity">
    <text evidence="19">Belongs to the thioester dehydratase family. FabZ subfamily.</text>
</comment>
<feature type="active site" evidence="19">
    <location>
        <position position="365"/>
    </location>
</feature>
<dbReference type="NCBIfam" id="NF009667">
    <property type="entry name" value="PRK13188.1"/>
    <property type="match status" value="1"/>
</dbReference>
<dbReference type="InterPro" id="IPR013114">
    <property type="entry name" value="FabA_FabZ"/>
</dbReference>
<dbReference type="Proteomes" id="UP000182257">
    <property type="component" value="Unassembled WGS sequence"/>
</dbReference>
<dbReference type="GO" id="GO:0103117">
    <property type="term" value="F:UDP-3-O-acyl-N-acetylglucosamine deacetylase activity"/>
    <property type="evidence" value="ECO:0007669"/>
    <property type="project" value="UniProtKB-UniRule"/>
</dbReference>
<comment type="function">
    <text evidence="2 18">Catalyzes the hydrolysis of UDP-3-O-myristoyl-N-acetylglucosamine to form UDP-3-O-myristoylglucosamine and acetate, the committed step in lipid A biosynthesis.</text>
</comment>
<dbReference type="InterPro" id="IPR029069">
    <property type="entry name" value="HotDog_dom_sf"/>
</dbReference>
<evidence type="ECO:0000256" key="17">
    <source>
        <dbReference type="ARBA" id="ARBA00061355"/>
    </source>
</evidence>
<dbReference type="GO" id="GO:0019171">
    <property type="term" value="F:(3R)-hydroxyacyl-[acyl-carrier-protein] dehydratase activity"/>
    <property type="evidence" value="ECO:0007669"/>
    <property type="project" value="UniProtKB-EC"/>
</dbReference>
<dbReference type="GO" id="GO:0009245">
    <property type="term" value="P:lipid A biosynthetic process"/>
    <property type="evidence" value="ECO:0007669"/>
    <property type="project" value="UniProtKB-UniRule"/>
</dbReference>
<feature type="binding site" evidence="18">
    <location>
        <position position="79"/>
    </location>
    <ligand>
        <name>Zn(2+)</name>
        <dbReference type="ChEBI" id="CHEBI:29105"/>
    </ligand>
</feature>
<dbReference type="EC" id="3.5.1.108" evidence="18"/>
<name>A0A1H4AZ75_XYLRU</name>
<evidence type="ECO:0000256" key="3">
    <source>
        <dbReference type="ARBA" id="ARBA00004496"/>
    </source>
</evidence>
<dbReference type="PANTHER" id="PTHR33694">
    <property type="entry name" value="UDP-3-O-ACYL-N-ACETYLGLUCOSAMINE DEACETYLASE 1, MITOCHONDRIAL-RELATED"/>
    <property type="match status" value="1"/>
</dbReference>
<sequence>MKQKTLKGSFSLFGKGLHTGLNLTVTFNPAPENTGYKIQRIDLEGQPIIDIDAIAENVIDTQRGTVLAKGDARVSTVEHGLSALYALGIDNCLIQVNGPEFPILDGSAILYVNKIQEVGIEEQNAPKDYYIIRKKIEIKDEQTGSCITILPDDAFTITAMCSFESKFINSQFATLDDPAKYATEIASARTFVFVRDIEPLLQANLIKGGDLDNAIVIYERQTTQERLDMLADMLHVEHRDATDLGYIQHKPLQWENECTRHKLLDIIGDMALIGKPIKGRIIATRPGHTVNNKFARMMRKEIRKHEIQAPIYDPNEEPIMDVNRIRELLPHRYPMQLVDKVVELGATTIVGIKNITANEPFFQGHFPQEPVMPGVLQIEAMAQCGGLLVLNTLEEPERWSTYFMKIDDVKFRQKVVPGDTLIFKVELLAPVRHGISSMKGYVFVGDHVVSEATFTAQIVKNK</sequence>
<protein>
    <recommendedName>
        <fullName evidence="18 19">Multifunctional fusion protein</fullName>
    </recommendedName>
    <domain>
        <recommendedName>
            <fullName evidence="19">3-hydroxyacyl-[acyl-carrier-protein] dehydratase FabZ</fullName>
            <ecNumber evidence="19">4.2.1.59</ecNumber>
        </recommendedName>
        <alternativeName>
            <fullName evidence="19">(3R)-hydroxymyristoyl-[acyl-carrier-protein] dehydratase</fullName>
        </alternativeName>
        <alternativeName>
            <fullName evidence="19">Beta-hydroxyacyl-ACP dehydratase</fullName>
            <shortName evidence="19">(3R)-hydroxymyristoyl-ACP dehydrase</shortName>
        </alternativeName>
    </domain>
    <domain>
        <recommendedName>
            <fullName evidence="18">UDP-3-O-acyl-N-acetylglucosamine deacetylase</fullName>
            <shortName evidence="18">UDP-3-O-acyl-GlcNAc deacetylase</shortName>
            <ecNumber evidence="18">3.5.1.108</ecNumber>
        </recommendedName>
        <alternativeName>
            <fullName evidence="18">UDP-3-O-[R-3-hydroxymyristoyl]-N-acetylglucosamine deacetylase</fullName>
        </alternativeName>
    </domain>
</protein>
<keyword evidence="12 19" id="KW-0456">Lyase</keyword>
<keyword evidence="6 18" id="KW-0444">Lipid biosynthesis</keyword>
<keyword evidence="7 18" id="KW-0441">Lipid A biosynthesis</keyword>
<comment type="catalytic activity">
    <reaction evidence="14 18">
        <text>a UDP-3-O-[(3R)-3-hydroxyacyl]-N-acetyl-alpha-D-glucosamine + H2O = a UDP-3-O-[(3R)-3-hydroxyacyl]-alpha-D-glucosamine + acetate</text>
        <dbReference type="Rhea" id="RHEA:67816"/>
        <dbReference type="ChEBI" id="CHEBI:15377"/>
        <dbReference type="ChEBI" id="CHEBI:30089"/>
        <dbReference type="ChEBI" id="CHEBI:137740"/>
        <dbReference type="ChEBI" id="CHEBI:173225"/>
        <dbReference type="EC" id="3.5.1.108"/>
    </reaction>
</comment>
<evidence type="ECO:0000256" key="2">
    <source>
        <dbReference type="ARBA" id="ARBA00002923"/>
    </source>
</evidence>
<dbReference type="HAMAP" id="MF_00406">
    <property type="entry name" value="FabZ"/>
    <property type="match status" value="1"/>
</dbReference>
<evidence type="ECO:0000256" key="13">
    <source>
        <dbReference type="ARBA" id="ARBA00023268"/>
    </source>
</evidence>
<dbReference type="AlphaFoldDB" id="A0A1H4AZ75"/>
<dbReference type="HAMAP" id="MF_00388">
    <property type="entry name" value="LpxC"/>
    <property type="match status" value="1"/>
</dbReference>
<feature type="binding site" evidence="18">
    <location>
        <position position="265"/>
    </location>
    <ligand>
        <name>Zn(2+)</name>
        <dbReference type="ChEBI" id="CHEBI:29105"/>
    </ligand>
</feature>
<keyword evidence="5 19" id="KW-0963">Cytoplasm</keyword>
<dbReference type="Gene3D" id="3.30.230.20">
    <property type="entry name" value="lpxc deacetylase, domain 1"/>
    <property type="match status" value="1"/>
</dbReference>
<evidence type="ECO:0000256" key="8">
    <source>
        <dbReference type="ARBA" id="ARBA00022723"/>
    </source>
</evidence>
<evidence type="ECO:0000256" key="18">
    <source>
        <dbReference type="HAMAP-Rule" id="MF_00388"/>
    </source>
</evidence>
<dbReference type="NCBIfam" id="TIGR00325">
    <property type="entry name" value="lpxC"/>
    <property type="match status" value="1"/>
</dbReference>
<comment type="function">
    <text evidence="15 19">Involved in unsaturated fatty acids biosynthesis. Catalyzes the dehydration of short chain beta-hydroxyacyl-ACPs and long chain saturated and unsaturated beta-hydroxyacyl-ACPs.</text>
</comment>
<keyword evidence="9 18" id="KW-0378">Hydrolase</keyword>
<dbReference type="GO" id="GO:0005737">
    <property type="term" value="C:cytoplasm"/>
    <property type="evidence" value="ECO:0007669"/>
    <property type="project" value="UniProtKB-SubCell"/>
</dbReference>
<evidence type="ECO:0000256" key="10">
    <source>
        <dbReference type="ARBA" id="ARBA00022833"/>
    </source>
</evidence>
<comment type="pathway">
    <text evidence="4 18">Glycolipid biosynthesis; lipid IV(A) biosynthesis; lipid IV(A) from (3R)-3-hydroxytetradecanoyl-[acyl-carrier-protein] and UDP-N-acetyl-alpha-D-glucosamine: step 2/6.</text>
</comment>
<dbReference type="NCBIfam" id="NF000582">
    <property type="entry name" value="PRK00006.1"/>
    <property type="match status" value="1"/>
</dbReference>
<dbReference type="EMBL" id="FNRF01000002">
    <property type="protein sequence ID" value="SEA41215.1"/>
    <property type="molecule type" value="Genomic_DNA"/>
</dbReference>
<evidence type="ECO:0000256" key="19">
    <source>
        <dbReference type="HAMAP-Rule" id="MF_00406"/>
    </source>
</evidence>
<dbReference type="Gene3D" id="3.30.1700.10">
    <property type="entry name" value="lpxc deacetylase, domain 2"/>
    <property type="match status" value="1"/>
</dbReference>
<evidence type="ECO:0000256" key="12">
    <source>
        <dbReference type="ARBA" id="ARBA00023239"/>
    </source>
</evidence>
<dbReference type="CDD" id="cd01288">
    <property type="entry name" value="FabZ"/>
    <property type="match status" value="1"/>
</dbReference>
<evidence type="ECO:0000256" key="15">
    <source>
        <dbReference type="ARBA" id="ARBA00025049"/>
    </source>
</evidence>
<evidence type="ECO:0000256" key="6">
    <source>
        <dbReference type="ARBA" id="ARBA00022516"/>
    </source>
</evidence>
<dbReference type="Pfam" id="PF03331">
    <property type="entry name" value="LpxC"/>
    <property type="match status" value="2"/>
</dbReference>
<evidence type="ECO:0000256" key="4">
    <source>
        <dbReference type="ARBA" id="ARBA00005002"/>
    </source>
</evidence>
<dbReference type="SUPFAM" id="SSF54211">
    <property type="entry name" value="Ribosomal protein S5 domain 2-like"/>
    <property type="match status" value="2"/>
</dbReference>
<evidence type="ECO:0000256" key="11">
    <source>
        <dbReference type="ARBA" id="ARBA00023098"/>
    </source>
</evidence>
<evidence type="ECO:0000256" key="16">
    <source>
        <dbReference type="ARBA" id="ARBA00061221"/>
    </source>
</evidence>
<dbReference type="Pfam" id="PF07977">
    <property type="entry name" value="FabA"/>
    <property type="match status" value="1"/>
</dbReference>
<dbReference type="UniPathway" id="UPA00359">
    <property type="reaction ID" value="UER00478"/>
</dbReference>
<dbReference type="Gene3D" id="3.10.129.10">
    <property type="entry name" value="Hotdog Thioesterase"/>
    <property type="match status" value="1"/>
</dbReference>
<feature type="binding site" evidence="18">
    <location>
        <position position="261"/>
    </location>
    <ligand>
        <name>Zn(2+)</name>
        <dbReference type="ChEBI" id="CHEBI:29105"/>
    </ligand>
</feature>
<dbReference type="GO" id="GO:0016020">
    <property type="term" value="C:membrane"/>
    <property type="evidence" value="ECO:0007669"/>
    <property type="project" value="GOC"/>
</dbReference>
<keyword evidence="10 18" id="KW-0862">Zinc</keyword>
<feature type="active site" description="Proton donor" evidence="18">
    <location>
        <position position="288"/>
    </location>
</feature>
<comment type="similarity">
    <text evidence="17">In the C-terminal section; belongs to the thioester dehydratase family.</text>
</comment>
<comment type="similarity">
    <text evidence="18">Belongs to the LpxC family.</text>
</comment>
<evidence type="ECO:0000256" key="7">
    <source>
        <dbReference type="ARBA" id="ARBA00022556"/>
    </source>
</evidence>
<keyword evidence="13" id="KW-0511">Multifunctional enzyme</keyword>
<dbReference type="EC" id="4.2.1.59" evidence="19"/>
<dbReference type="InterPro" id="IPR004463">
    <property type="entry name" value="UDP-acyl_GlcNac_deAcase"/>
</dbReference>
<dbReference type="NCBIfam" id="TIGR01750">
    <property type="entry name" value="fabZ"/>
    <property type="match status" value="1"/>
</dbReference>
<accession>A0A1H4AZ75</accession>
<evidence type="ECO:0000313" key="20">
    <source>
        <dbReference type="EMBL" id="SEA41215.1"/>
    </source>
</evidence>
<comment type="similarity">
    <text evidence="16">In the N-terminal section; belongs to the LpxC family.</text>
</comment>
<evidence type="ECO:0000256" key="1">
    <source>
        <dbReference type="ARBA" id="ARBA00001947"/>
    </source>
</evidence>
<dbReference type="InterPro" id="IPR020568">
    <property type="entry name" value="Ribosomal_Su5_D2-typ_SF"/>
</dbReference>
<dbReference type="InterPro" id="IPR015870">
    <property type="entry name" value="UDP-acyl_N-AcGlcN_deAcase_N"/>
</dbReference>
<proteinExistence type="inferred from homology"/>
<dbReference type="FunFam" id="3.10.129.10:FF:000001">
    <property type="entry name" value="3-hydroxyacyl-[acyl-carrier-protein] dehydratase FabZ"/>
    <property type="match status" value="1"/>
</dbReference>
<dbReference type="GO" id="GO:0046872">
    <property type="term" value="F:metal ion binding"/>
    <property type="evidence" value="ECO:0007669"/>
    <property type="project" value="UniProtKB-KW"/>
</dbReference>
<evidence type="ECO:0000256" key="5">
    <source>
        <dbReference type="ARBA" id="ARBA00022490"/>
    </source>
</evidence>
<gene>
    <name evidence="18" type="primary">lpxC</name>
    <name evidence="19" type="synonym">fabZ</name>
    <name evidence="20" type="ORF">SAMN05216462_1438</name>
</gene>
<organism evidence="20 21">
    <name type="scientific">Xylanibacter ruminicola</name>
    <name type="common">Prevotella ruminicola</name>
    <dbReference type="NCBI Taxonomy" id="839"/>
    <lineage>
        <taxon>Bacteria</taxon>
        <taxon>Pseudomonadati</taxon>
        <taxon>Bacteroidota</taxon>
        <taxon>Bacteroidia</taxon>
        <taxon>Bacteroidales</taxon>
        <taxon>Prevotellaceae</taxon>
        <taxon>Xylanibacter</taxon>
    </lineage>
</organism>
<comment type="subcellular location">
    <subcellularLocation>
        <location evidence="3 19">Cytoplasm</location>
    </subcellularLocation>
</comment>
<dbReference type="GO" id="GO:0006633">
    <property type="term" value="P:fatty acid biosynthetic process"/>
    <property type="evidence" value="ECO:0007669"/>
    <property type="project" value="UniProtKB-UniRule"/>
</dbReference>
<evidence type="ECO:0000313" key="21">
    <source>
        <dbReference type="Proteomes" id="UP000182257"/>
    </source>
</evidence>
<comment type="cofactor">
    <cofactor evidence="1 18">
        <name>Zn(2+)</name>
        <dbReference type="ChEBI" id="CHEBI:29105"/>
    </cofactor>
</comment>
<dbReference type="PANTHER" id="PTHR33694:SF1">
    <property type="entry name" value="UDP-3-O-ACYL-N-ACETYLGLUCOSAMINE DEACETYLASE 1, MITOCHONDRIAL-RELATED"/>
    <property type="match status" value="1"/>
</dbReference>
<dbReference type="SUPFAM" id="SSF54637">
    <property type="entry name" value="Thioesterase/thiol ester dehydrase-isomerase"/>
    <property type="match status" value="1"/>
</dbReference>
<comment type="catalytic activity">
    <reaction evidence="19">
        <text>a (3R)-hydroxyacyl-[ACP] = a (2E)-enoyl-[ACP] + H2O</text>
        <dbReference type="Rhea" id="RHEA:13097"/>
        <dbReference type="Rhea" id="RHEA-COMP:9925"/>
        <dbReference type="Rhea" id="RHEA-COMP:9945"/>
        <dbReference type="ChEBI" id="CHEBI:15377"/>
        <dbReference type="ChEBI" id="CHEBI:78784"/>
        <dbReference type="ChEBI" id="CHEBI:78827"/>
        <dbReference type="EC" id="4.2.1.59"/>
    </reaction>
</comment>
<keyword evidence="8 18" id="KW-0479">Metal-binding</keyword>
<dbReference type="InterPro" id="IPR010084">
    <property type="entry name" value="FabZ"/>
</dbReference>